<evidence type="ECO:0000259" key="2">
    <source>
        <dbReference type="Pfam" id="PF00383"/>
    </source>
</evidence>
<dbReference type="EMBL" id="MPDP01000285">
    <property type="protein sequence ID" value="KAK1456533.1"/>
    <property type="molecule type" value="Genomic_DNA"/>
</dbReference>
<gene>
    <name evidence="3" type="ORF">CCUS01_09980</name>
</gene>
<dbReference type="GO" id="GO:0006139">
    <property type="term" value="P:nucleobase-containing compound metabolic process"/>
    <property type="evidence" value="ECO:0007669"/>
    <property type="project" value="UniProtKB-ARBA"/>
</dbReference>
<organism evidence="3 4">
    <name type="scientific">Colletotrichum cuscutae</name>
    <dbReference type="NCBI Taxonomy" id="1209917"/>
    <lineage>
        <taxon>Eukaryota</taxon>
        <taxon>Fungi</taxon>
        <taxon>Dikarya</taxon>
        <taxon>Ascomycota</taxon>
        <taxon>Pezizomycotina</taxon>
        <taxon>Sordariomycetes</taxon>
        <taxon>Hypocreomycetidae</taxon>
        <taxon>Glomerellales</taxon>
        <taxon>Glomerellaceae</taxon>
        <taxon>Colletotrichum</taxon>
        <taxon>Colletotrichum acutatum species complex</taxon>
    </lineage>
</organism>
<evidence type="ECO:0000256" key="1">
    <source>
        <dbReference type="SAM" id="MobiDB-lite"/>
    </source>
</evidence>
<dbReference type="Proteomes" id="UP001239213">
    <property type="component" value="Unassembled WGS sequence"/>
</dbReference>
<dbReference type="Pfam" id="PF00383">
    <property type="entry name" value="dCMP_cyt_deam_1"/>
    <property type="match status" value="1"/>
</dbReference>
<dbReference type="GO" id="GO:0003824">
    <property type="term" value="F:catalytic activity"/>
    <property type="evidence" value="ECO:0007669"/>
    <property type="project" value="InterPro"/>
</dbReference>
<sequence>MSTEPPLPTRDPKTVLASLLTLTEARIVPLTARGVSSGSKLFGAAILSSDDALTPYTVSTNDERTSPLLHGEINCIQTFFTRDFPDPSTRPSPRADCVFFATHEPCSLCLSGIAWSGFREVYYLFTYEDSRDLFAIPHDINILQQVFRVPAEGEDESALGRRELYNRTNQFFTARSLGALVEEIKDEGERAHWQEEMERVKGLYNALKTGANPVRAVENLISAGRVLAVGETSATAREGIAAASINVAWHTPLAAGRKRGGGGGAIHRPAGPLVAVARTKAARSCTLNGRNTDDPSAPEAEPHPPFFAGQNIVHDATHCAGQMVFSRRTAGDTAVRGRETGLRGLHYVVQRMARQREASSQAAARMDGVKLQGGSITVQQQETDAATSQLLLKTERRRRESATVLRIRRNDDDGTKSPQRPPLPRIPAAESEGLWVRLSFARRLKTPPPCWLRADAIRGIPAGREEEKRRSEQPCVSTPVRYDSVRLGTPSDATAAGTGVVIEIPRRIVTRIASSSQTSDKVLKGSRRSAVQAEVRATNRQATPRTVWFNF</sequence>
<dbReference type="SUPFAM" id="SSF53927">
    <property type="entry name" value="Cytidine deaminase-like"/>
    <property type="match status" value="1"/>
</dbReference>
<evidence type="ECO:0000313" key="4">
    <source>
        <dbReference type="Proteomes" id="UP001239213"/>
    </source>
</evidence>
<evidence type="ECO:0000313" key="3">
    <source>
        <dbReference type="EMBL" id="KAK1456533.1"/>
    </source>
</evidence>
<reference evidence="3" key="1">
    <citation type="submission" date="2016-11" db="EMBL/GenBank/DDBJ databases">
        <title>The genome sequence of Colletotrichum cuscutae.</title>
        <authorList>
            <person name="Baroncelli R."/>
        </authorList>
    </citation>
    <scope>NUCLEOTIDE SEQUENCE</scope>
    <source>
        <strain evidence="3">IMI 304802</strain>
    </source>
</reference>
<protein>
    <submittedName>
        <fullName evidence="3">Cytidine and deoxycytidylate deaminase zinc-binding region</fullName>
    </submittedName>
</protein>
<proteinExistence type="predicted"/>
<comment type="caution">
    <text evidence="3">The sequence shown here is derived from an EMBL/GenBank/DDBJ whole genome shotgun (WGS) entry which is preliminary data.</text>
</comment>
<feature type="domain" description="CMP/dCMP-type deaminase" evidence="2">
    <location>
        <begin position="40"/>
        <end position="124"/>
    </location>
</feature>
<dbReference type="InterPro" id="IPR002125">
    <property type="entry name" value="CMP_dCMP_dom"/>
</dbReference>
<keyword evidence="4" id="KW-1185">Reference proteome</keyword>
<dbReference type="AlphaFoldDB" id="A0AAI9UDV9"/>
<feature type="region of interest" description="Disordered" evidence="1">
    <location>
        <begin position="401"/>
        <end position="428"/>
    </location>
</feature>
<name>A0AAI9UDV9_9PEZI</name>
<accession>A0AAI9UDV9</accession>
<dbReference type="Gene3D" id="3.40.140.10">
    <property type="entry name" value="Cytidine Deaminase, domain 2"/>
    <property type="match status" value="1"/>
</dbReference>
<dbReference type="InterPro" id="IPR016193">
    <property type="entry name" value="Cytidine_deaminase-like"/>
</dbReference>